<comment type="similarity">
    <text evidence="1">Belongs to the BolA/IbaG family.</text>
</comment>
<dbReference type="Proteomes" id="UP001154078">
    <property type="component" value="Chromosome 10"/>
</dbReference>
<dbReference type="SUPFAM" id="SSF82657">
    <property type="entry name" value="BolA-like"/>
    <property type="match status" value="1"/>
</dbReference>
<dbReference type="PIRSF" id="PIRSF003113">
    <property type="entry name" value="BolA"/>
    <property type="match status" value="1"/>
</dbReference>
<organism evidence="2 3">
    <name type="scientific">Brassicogethes aeneus</name>
    <name type="common">Rape pollen beetle</name>
    <name type="synonym">Meligethes aeneus</name>
    <dbReference type="NCBI Taxonomy" id="1431903"/>
    <lineage>
        <taxon>Eukaryota</taxon>
        <taxon>Metazoa</taxon>
        <taxon>Ecdysozoa</taxon>
        <taxon>Arthropoda</taxon>
        <taxon>Hexapoda</taxon>
        <taxon>Insecta</taxon>
        <taxon>Pterygota</taxon>
        <taxon>Neoptera</taxon>
        <taxon>Endopterygota</taxon>
        <taxon>Coleoptera</taxon>
        <taxon>Polyphaga</taxon>
        <taxon>Cucujiformia</taxon>
        <taxon>Nitidulidae</taxon>
        <taxon>Meligethinae</taxon>
        <taxon>Brassicogethes</taxon>
    </lineage>
</organism>
<reference evidence="2" key="1">
    <citation type="submission" date="2021-12" db="EMBL/GenBank/DDBJ databases">
        <authorList>
            <person name="King R."/>
        </authorList>
    </citation>
    <scope>NUCLEOTIDE SEQUENCE</scope>
</reference>
<dbReference type="GO" id="GO:0005829">
    <property type="term" value="C:cytosol"/>
    <property type="evidence" value="ECO:0007669"/>
    <property type="project" value="TreeGrafter"/>
</dbReference>
<dbReference type="PANTHER" id="PTHR12735">
    <property type="entry name" value="BOLA-LIKE PROTEIN-RELATED"/>
    <property type="match status" value="1"/>
</dbReference>
<dbReference type="GO" id="GO:0005634">
    <property type="term" value="C:nucleus"/>
    <property type="evidence" value="ECO:0007669"/>
    <property type="project" value="TreeGrafter"/>
</dbReference>
<dbReference type="AlphaFoldDB" id="A0A9P0AW02"/>
<sequence>MALPAKIRNPSKILRFFSIKRLLSEINSPLRMVYTEEHLKDKLQKGLDATHVEVVDESDGCGGKFSCIIVSEKFKGKPLLQRHRLVNTVLQEELKTIHAFSQKTFTPEQWEENQN</sequence>
<accession>A0A9P0AW02</accession>
<dbReference type="Pfam" id="PF01722">
    <property type="entry name" value="BolA"/>
    <property type="match status" value="1"/>
</dbReference>
<dbReference type="InterPro" id="IPR036065">
    <property type="entry name" value="BolA-like_sf"/>
</dbReference>
<dbReference type="OrthoDB" id="4983at2759"/>
<dbReference type="EMBL" id="OV121141">
    <property type="protein sequence ID" value="CAH0548748.1"/>
    <property type="molecule type" value="Genomic_DNA"/>
</dbReference>
<dbReference type="GO" id="GO:0006879">
    <property type="term" value="P:intracellular iron ion homeostasis"/>
    <property type="evidence" value="ECO:0007669"/>
    <property type="project" value="InterPro"/>
</dbReference>
<dbReference type="InterPro" id="IPR045115">
    <property type="entry name" value="BOL2"/>
</dbReference>
<evidence type="ECO:0000313" key="3">
    <source>
        <dbReference type="Proteomes" id="UP001154078"/>
    </source>
</evidence>
<dbReference type="Gene3D" id="3.10.20.90">
    <property type="entry name" value="Phosphatidylinositol 3-kinase Catalytic Subunit, Chain A, domain 1"/>
    <property type="match status" value="1"/>
</dbReference>
<dbReference type="InterPro" id="IPR002634">
    <property type="entry name" value="BolA"/>
</dbReference>
<dbReference type="GO" id="GO:0051537">
    <property type="term" value="F:2 iron, 2 sulfur cluster binding"/>
    <property type="evidence" value="ECO:0007669"/>
    <property type="project" value="InterPro"/>
</dbReference>
<evidence type="ECO:0008006" key="4">
    <source>
        <dbReference type="Google" id="ProtNLM"/>
    </source>
</evidence>
<protein>
    <recommendedName>
        <fullName evidence="4">BolA-like protein 2</fullName>
    </recommendedName>
</protein>
<evidence type="ECO:0000256" key="1">
    <source>
        <dbReference type="RuleBase" id="RU003860"/>
    </source>
</evidence>
<dbReference type="GO" id="GO:0051604">
    <property type="term" value="P:protein maturation"/>
    <property type="evidence" value="ECO:0007669"/>
    <property type="project" value="InterPro"/>
</dbReference>
<evidence type="ECO:0000313" key="2">
    <source>
        <dbReference type="EMBL" id="CAH0548748.1"/>
    </source>
</evidence>
<proteinExistence type="inferred from homology"/>
<gene>
    <name evidence="2" type="ORF">MELIAE_LOCUS2155</name>
</gene>
<name>A0A9P0AW02_BRAAE</name>
<keyword evidence="3" id="KW-1185">Reference proteome</keyword>
<dbReference type="PANTHER" id="PTHR12735:SF27">
    <property type="entry name" value="BOLA-LIKE PROTEIN 2"/>
    <property type="match status" value="1"/>
</dbReference>